<evidence type="ECO:0000259" key="2">
    <source>
        <dbReference type="SMART" id="SM00014"/>
    </source>
</evidence>
<feature type="transmembrane region" description="Helical" evidence="1">
    <location>
        <begin position="6"/>
        <end position="27"/>
    </location>
</feature>
<protein>
    <submittedName>
        <fullName evidence="3">PA-phosphatase</fullName>
    </submittedName>
</protein>
<keyword evidence="4" id="KW-1185">Reference proteome</keyword>
<dbReference type="SUPFAM" id="SSF48317">
    <property type="entry name" value="Acid phosphatase/Vanadium-dependent haloperoxidase"/>
    <property type="match status" value="1"/>
</dbReference>
<feature type="transmembrane region" description="Helical" evidence="1">
    <location>
        <begin position="165"/>
        <end position="182"/>
    </location>
</feature>
<evidence type="ECO:0000313" key="3">
    <source>
        <dbReference type="EMBL" id="ART80773.1"/>
    </source>
</evidence>
<evidence type="ECO:0000256" key="1">
    <source>
        <dbReference type="SAM" id="Phobius"/>
    </source>
</evidence>
<feature type="domain" description="Phosphatidic acid phosphatase type 2/haloperoxidase" evidence="2">
    <location>
        <begin position="90"/>
        <end position="207"/>
    </location>
</feature>
<dbReference type="CDD" id="cd01610">
    <property type="entry name" value="PAP2_like"/>
    <property type="match status" value="1"/>
</dbReference>
<dbReference type="SMART" id="SM00014">
    <property type="entry name" value="acidPPc"/>
    <property type="match status" value="1"/>
</dbReference>
<accession>A0A1Y0CZM1</accession>
<gene>
    <name evidence="3" type="ORF">CBP12_11925</name>
</gene>
<keyword evidence="1" id="KW-0472">Membrane</keyword>
<keyword evidence="1" id="KW-1133">Transmembrane helix</keyword>
<keyword evidence="1" id="KW-0812">Transmembrane</keyword>
<dbReference type="OrthoDB" id="8477781at2"/>
<name>A0A1Y0CZM1_9GAMM</name>
<sequence>MHWDIKGWFGLHVLALLLFFSWFFGYWQGIDESIFWWFNAKLLSVPGFAYLVAFVNQRWIDGAVALLMAGFVFSYAWQLKGRERAKIGCLLVLMAGCFSLQAAIGSALPIERPSPTIVYENAERVSLLVPNIKGKDASGDSFPSDHGIGFATFLLFAIYRFPRRYLYIVAPLVLVLAMPRVMSGAHWFTDFICGSIPLALITGAWLFHTPLADKFSELMIRPIEKLLLKWRLQG</sequence>
<reference evidence="4" key="1">
    <citation type="submission" date="2017-05" db="EMBL/GenBank/DDBJ databases">
        <authorList>
            <person name="Sung H."/>
        </authorList>
    </citation>
    <scope>NUCLEOTIDE SEQUENCE [LARGE SCALE GENOMIC DNA]</scope>
    <source>
        <strain evidence="4">AMac2203</strain>
    </source>
</reference>
<dbReference type="InterPro" id="IPR000326">
    <property type="entry name" value="PAP2/HPO"/>
</dbReference>
<dbReference type="AlphaFoldDB" id="A0A1Y0CZM1"/>
<feature type="transmembrane region" description="Helical" evidence="1">
    <location>
        <begin position="188"/>
        <end position="207"/>
    </location>
</feature>
<feature type="transmembrane region" description="Helical" evidence="1">
    <location>
        <begin position="89"/>
        <end position="110"/>
    </location>
</feature>
<organism evidence="3 4">
    <name type="scientific">Oceanisphaera avium</name>
    <dbReference type="NCBI Taxonomy" id="1903694"/>
    <lineage>
        <taxon>Bacteria</taxon>
        <taxon>Pseudomonadati</taxon>
        <taxon>Pseudomonadota</taxon>
        <taxon>Gammaproteobacteria</taxon>
        <taxon>Aeromonadales</taxon>
        <taxon>Aeromonadaceae</taxon>
        <taxon>Oceanisphaera</taxon>
    </lineage>
</organism>
<dbReference type="InterPro" id="IPR036938">
    <property type="entry name" value="PAP2/HPO_sf"/>
</dbReference>
<dbReference type="Pfam" id="PF01569">
    <property type="entry name" value="PAP2"/>
    <property type="match status" value="1"/>
</dbReference>
<feature type="transmembrane region" description="Helical" evidence="1">
    <location>
        <begin position="34"/>
        <end position="53"/>
    </location>
</feature>
<proteinExistence type="predicted"/>
<dbReference type="EMBL" id="CP021376">
    <property type="protein sequence ID" value="ART80773.1"/>
    <property type="molecule type" value="Genomic_DNA"/>
</dbReference>
<dbReference type="KEGG" id="ocm:CBP12_11925"/>
<dbReference type="Proteomes" id="UP000243793">
    <property type="component" value="Chromosome"/>
</dbReference>
<dbReference type="Gene3D" id="1.20.144.10">
    <property type="entry name" value="Phosphatidic acid phosphatase type 2/haloperoxidase"/>
    <property type="match status" value="1"/>
</dbReference>
<feature type="transmembrane region" description="Helical" evidence="1">
    <location>
        <begin position="59"/>
        <end position="77"/>
    </location>
</feature>
<dbReference type="RefSeq" id="WP_086964699.1">
    <property type="nucleotide sequence ID" value="NZ_CP021376.1"/>
</dbReference>
<evidence type="ECO:0000313" key="4">
    <source>
        <dbReference type="Proteomes" id="UP000243793"/>
    </source>
</evidence>